<gene>
    <name evidence="2" type="ORF">T4E_8330</name>
</gene>
<dbReference type="AlphaFoldDB" id="A0A0V0YLJ8"/>
<dbReference type="EMBL" id="JYDU01000004">
    <property type="protein sequence ID" value="KRY01215.1"/>
    <property type="molecule type" value="Genomic_DNA"/>
</dbReference>
<evidence type="ECO:0000313" key="2">
    <source>
        <dbReference type="EMBL" id="KRY01215.1"/>
    </source>
</evidence>
<reference evidence="2 3" key="1">
    <citation type="submission" date="2015-01" db="EMBL/GenBank/DDBJ databases">
        <title>Evolution of Trichinella species and genotypes.</title>
        <authorList>
            <person name="Korhonen P.K."/>
            <person name="Edoardo P."/>
            <person name="Giuseppe L.R."/>
            <person name="Gasser R.B."/>
        </authorList>
    </citation>
    <scope>NUCLEOTIDE SEQUENCE [LARGE SCALE GENOMIC DNA]</scope>
    <source>
        <strain evidence="2">ISS141</strain>
    </source>
</reference>
<feature type="compositionally biased region" description="Basic and acidic residues" evidence="1">
    <location>
        <begin position="219"/>
        <end position="228"/>
    </location>
</feature>
<evidence type="ECO:0000256" key="1">
    <source>
        <dbReference type="SAM" id="MobiDB-lite"/>
    </source>
</evidence>
<comment type="caution">
    <text evidence="2">The sequence shown here is derived from an EMBL/GenBank/DDBJ whole genome shotgun (WGS) entry which is preliminary data.</text>
</comment>
<feature type="region of interest" description="Disordered" evidence="1">
    <location>
        <begin position="219"/>
        <end position="253"/>
    </location>
</feature>
<dbReference type="Proteomes" id="UP000054815">
    <property type="component" value="Unassembled WGS sequence"/>
</dbReference>
<organism evidence="2 3">
    <name type="scientific">Trichinella pseudospiralis</name>
    <name type="common">Parasitic roundworm</name>
    <dbReference type="NCBI Taxonomy" id="6337"/>
    <lineage>
        <taxon>Eukaryota</taxon>
        <taxon>Metazoa</taxon>
        <taxon>Ecdysozoa</taxon>
        <taxon>Nematoda</taxon>
        <taxon>Enoplea</taxon>
        <taxon>Dorylaimia</taxon>
        <taxon>Trichinellida</taxon>
        <taxon>Trichinellidae</taxon>
        <taxon>Trichinella</taxon>
    </lineage>
</organism>
<sequence length="253" mass="28232">MIAEHKVITTIASGYGVDKLFDLRLFPEFYRLPQQSVAVVEWLKKVELVCKLSDINYLGSGIPLRLTGGAFTVYLQFTAQETSSVNKVKEALLVAFAVDSFVAYDQFISRACIKDSWLVPYNEREHGLPKNTPDVSNPAKQEKGQVVRQFQGFGFLGFPGCGFLGAERPHYTADADMCNEELLILPDLSGIQLGRDTLIINLLNCVLSGEPEVTQLKRKELNHSGEQKRRQRGPRKAASGALWVDTQNPRACR</sequence>
<name>A0A0V0YLJ8_TRIPS</name>
<proteinExistence type="predicted"/>
<evidence type="ECO:0000313" key="3">
    <source>
        <dbReference type="Proteomes" id="UP000054815"/>
    </source>
</evidence>
<accession>A0A0V0YLJ8</accession>
<protein>
    <submittedName>
        <fullName evidence="2">Uncharacterized protein</fullName>
    </submittedName>
</protein>